<dbReference type="PANTHER" id="PTHR23150:SF36">
    <property type="entry name" value="HERCYNINE OXYGENASE"/>
    <property type="match status" value="1"/>
</dbReference>
<protein>
    <submittedName>
        <fullName evidence="6">SUMF1/EgtB/PvdO family nonheme iron enzyme</fullName>
    </submittedName>
</protein>
<sequence length="426" mass="49374">MTSISIKSKAIASGVVRDPDVVREELRESMHHCRLGTLKLFESMDDATFRCQVHPDFSPVGWHLGHIGFTEGLWLLERGAGIAPLFPQYRQLMAQDGLPKHQRVKLPPLPEILDYISAVRSQVFAYLKTADLEKQERIWRFILQHESQHTETIAFILQLQKWAMGKGEEAIGDASKLPTQSVPIPAGEFWFGSDGPDALDNEQSPQRLYLPDYTIDPYPVTCEQYRQFIQCGGYQTRDWWSKAGWDWLQGAQVTQPLYWREELAFNHHPVCGVSYYEAEAYTRFVGKRLPTEAEWEKAACWDPVTQTQRIYPWGDEFPTQDRCNHDNQQAQTTPVNRYPQGVSAYGCYDMMGNVWEWTSSWFAPYPGFKPYPYPGYSQTYFDQQHRVLRGSSWATRPWAMRGSFRNWYHPWMRQILAGFRCAGGSD</sequence>
<accession>A0ABT2MS16</accession>
<dbReference type="SUPFAM" id="SSF109854">
    <property type="entry name" value="DinB/YfiT-like putative metalloenzymes"/>
    <property type="match status" value="1"/>
</dbReference>
<dbReference type="Gene3D" id="3.90.1580.10">
    <property type="entry name" value="paralog of FGE (formylglycine-generating enzyme)"/>
    <property type="match status" value="1"/>
</dbReference>
<evidence type="ECO:0000259" key="4">
    <source>
        <dbReference type="Pfam" id="PF03781"/>
    </source>
</evidence>
<feature type="domain" description="DinB-like" evidence="5">
    <location>
        <begin position="36"/>
        <end position="153"/>
    </location>
</feature>
<gene>
    <name evidence="6" type="ORF">NG799_14395</name>
</gene>
<keyword evidence="1" id="KW-0560">Oxidoreductase</keyword>
<feature type="domain" description="Sulfatase-modifying factor enzyme-like" evidence="4">
    <location>
        <begin position="179"/>
        <end position="422"/>
    </location>
</feature>
<dbReference type="Gene3D" id="1.20.120.450">
    <property type="entry name" value="dinb family like domain"/>
    <property type="match status" value="1"/>
</dbReference>
<organism evidence="6 7">
    <name type="scientific">Laspinema palackyanum D2a</name>
    <dbReference type="NCBI Taxonomy" id="2953684"/>
    <lineage>
        <taxon>Bacteria</taxon>
        <taxon>Bacillati</taxon>
        <taxon>Cyanobacteriota</taxon>
        <taxon>Cyanophyceae</taxon>
        <taxon>Oscillatoriophycideae</taxon>
        <taxon>Oscillatoriales</taxon>
        <taxon>Laspinemataceae</taxon>
        <taxon>Laspinema</taxon>
        <taxon>Laspinema palackyanum</taxon>
    </lineage>
</organism>
<evidence type="ECO:0000313" key="6">
    <source>
        <dbReference type="EMBL" id="MCT7967527.1"/>
    </source>
</evidence>
<reference evidence="6 7" key="1">
    <citation type="journal article" date="2022" name="Front. Microbiol.">
        <title>High genomic differentiation and limited gene flow indicate recent cryptic speciation within the genus Laspinema (cyanobacteria).</title>
        <authorList>
            <person name="Stanojkovic A."/>
            <person name="Skoupy S."/>
            <person name="Skaloud P."/>
            <person name="Dvorak P."/>
        </authorList>
    </citation>
    <scope>NUCLEOTIDE SEQUENCE [LARGE SCALE GENOMIC DNA]</scope>
    <source>
        <strain evidence="6 7">D2a</strain>
    </source>
</reference>
<dbReference type="Pfam" id="PF03781">
    <property type="entry name" value="FGE-sulfatase"/>
    <property type="match status" value="1"/>
</dbReference>
<keyword evidence="7" id="KW-1185">Reference proteome</keyword>
<name>A0ABT2MS16_9CYAN</name>
<dbReference type="InterPro" id="IPR034660">
    <property type="entry name" value="DinB/YfiT-like"/>
</dbReference>
<evidence type="ECO:0000256" key="1">
    <source>
        <dbReference type="ARBA" id="ARBA00023002"/>
    </source>
</evidence>
<dbReference type="Pfam" id="PF12867">
    <property type="entry name" value="DinB_2"/>
    <property type="match status" value="1"/>
</dbReference>
<dbReference type="RefSeq" id="WP_368007103.1">
    <property type="nucleotide sequence ID" value="NZ_JAMXFF010000020.1"/>
</dbReference>
<comment type="pathway">
    <text evidence="3">Amino-acid biosynthesis; ergothioneine biosynthesis.</text>
</comment>
<dbReference type="InterPro" id="IPR042095">
    <property type="entry name" value="SUMF_sf"/>
</dbReference>
<evidence type="ECO:0000259" key="5">
    <source>
        <dbReference type="Pfam" id="PF12867"/>
    </source>
</evidence>
<dbReference type="InterPro" id="IPR005532">
    <property type="entry name" value="SUMF_dom"/>
</dbReference>
<dbReference type="InterPro" id="IPR016187">
    <property type="entry name" value="CTDL_fold"/>
</dbReference>
<dbReference type="EMBL" id="JAMXFF010000020">
    <property type="protein sequence ID" value="MCT7967527.1"/>
    <property type="molecule type" value="Genomic_DNA"/>
</dbReference>
<evidence type="ECO:0000313" key="7">
    <source>
        <dbReference type="Proteomes" id="UP001525890"/>
    </source>
</evidence>
<proteinExistence type="predicted"/>
<dbReference type="PANTHER" id="PTHR23150">
    <property type="entry name" value="SULFATASE MODIFYING FACTOR 1, 2"/>
    <property type="match status" value="1"/>
</dbReference>
<keyword evidence="2" id="KW-0408">Iron</keyword>
<dbReference type="SUPFAM" id="SSF56436">
    <property type="entry name" value="C-type lectin-like"/>
    <property type="match status" value="1"/>
</dbReference>
<dbReference type="InterPro" id="IPR051043">
    <property type="entry name" value="Sulfatase_Mod_Factor_Kinase"/>
</dbReference>
<dbReference type="Proteomes" id="UP001525890">
    <property type="component" value="Unassembled WGS sequence"/>
</dbReference>
<evidence type="ECO:0000256" key="3">
    <source>
        <dbReference type="ARBA" id="ARBA00037882"/>
    </source>
</evidence>
<comment type="caution">
    <text evidence="6">The sequence shown here is derived from an EMBL/GenBank/DDBJ whole genome shotgun (WGS) entry which is preliminary data.</text>
</comment>
<dbReference type="InterPro" id="IPR024775">
    <property type="entry name" value="DinB-like"/>
</dbReference>
<evidence type="ECO:0000256" key="2">
    <source>
        <dbReference type="ARBA" id="ARBA00023004"/>
    </source>
</evidence>